<keyword evidence="2 4" id="KW-0378">Hydrolase</keyword>
<accession>A0A375I1W7</accession>
<dbReference type="InterPro" id="IPR020084">
    <property type="entry name" value="NUDIX_hydrolase_CS"/>
</dbReference>
<dbReference type="EMBL" id="OMOH01000003">
    <property type="protein sequence ID" value="SPF68106.1"/>
    <property type="molecule type" value="Genomic_DNA"/>
</dbReference>
<evidence type="ECO:0000256" key="2">
    <source>
        <dbReference type="ARBA" id="ARBA00022801"/>
    </source>
</evidence>
<dbReference type="PANTHER" id="PTHR43046">
    <property type="entry name" value="GDP-MANNOSE MANNOSYL HYDROLASE"/>
    <property type="match status" value="1"/>
</dbReference>
<dbReference type="Gene3D" id="3.90.79.10">
    <property type="entry name" value="Nucleoside Triphosphate Pyrophosphohydrolase"/>
    <property type="match status" value="1"/>
</dbReference>
<dbReference type="PANTHER" id="PTHR43046:SF2">
    <property type="entry name" value="8-OXO-DGTP DIPHOSPHATASE-RELATED"/>
    <property type="match status" value="1"/>
</dbReference>
<dbReference type="SUPFAM" id="SSF55811">
    <property type="entry name" value="Nudix"/>
    <property type="match status" value="1"/>
</dbReference>
<comment type="cofactor">
    <cofactor evidence="1">
        <name>Mg(2+)</name>
        <dbReference type="ChEBI" id="CHEBI:18420"/>
    </cofactor>
</comment>
<evidence type="ECO:0000259" key="3">
    <source>
        <dbReference type="PROSITE" id="PS51462"/>
    </source>
</evidence>
<reference evidence="5" key="1">
    <citation type="submission" date="2018-02" db="EMBL/GenBank/DDBJ databases">
        <authorList>
            <person name="Hornung B."/>
        </authorList>
    </citation>
    <scope>NUCLEOTIDE SEQUENCE [LARGE SCALE GENOMIC DNA]</scope>
</reference>
<dbReference type="Pfam" id="PF00293">
    <property type="entry name" value="NUDIX"/>
    <property type="match status" value="1"/>
</dbReference>
<dbReference type="AlphaFoldDB" id="A0A375I1W7"/>
<evidence type="ECO:0000256" key="1">
    <source>
        <dbReference type="ARBA" id="ARBA00001946"/>
    </source>
</evidence>
<dbReference type="EC" id="3.-.-.-" evidence="4"/>
<evidence type="ECO:0000313" key="5">
    <source>
        <dbReference type="Proteomes" id="UP000265962"/>
    </source>
</evidence>
<dbReference type="InterPro" id="IPR015797">
    <property type="entry name" value="NUDIX_hydrolase-like_dom_sf"/>
</dbReference>
<dbReference type="Proteomes" id="UP000265962">
    <property type="component" value="Unassembled WGS sequence"/>
</dbReference>
<evidence type="ECO:0000313" key="4">
    <source>
        <dbReference type="EMBL" id="SPF68106.1"/>
    </source>
</evidence>
<gene>
    <name evidence="4" type="ORF">PROPJV5_1064</name>
</gene>
<dbReference type="PROSITE" id="PS00893">
    <property type="entry name" value="NUDIX_BOX"/>
    <property type="match status" value="1"/>
</dbReference>
<keyword evidence="5" id="KW-1185">Reference proteome</keyword>
<dbReference type="GO" id="GO:0016787">
    <property type="term" value="F:hydrolase activity"/>
    <property type="evidence" value="ECO:0007669"/>
    <property type="project" value="UniProtKB-KW"/>
</dbReference>
<dbReference type="CDD" id="cd04690">
    <property type="entry name" value="NUDIX_Hydrolase"/>
    <property type="match status" value="1"/>
</dbReference>
<dbReference type="PROSITE" id="PS51462">
    <property type="entry name" value="NUDIX"/>
    <property type="match status" value="1"/>
</dbReference>
<sequence>MKVFELAAVALLRGHEVLNVRKRGTDHVILPGGKIEPGESTLDAVLREATEELRIDLDPEALELLGDFDSAPANGDADKIHCTVYVADWPRDALARTDHEIAEYEWTDLLDCTGDPRQAPLLIDHVIPALRRAGRI</sequence>
<protein>
    <submittedName>
        <fullName evidence="4">NUDIX hydrolase domain</fullName>
        <ecNumber evidence="4">3.-.-.-</ecNumber>
    </submittedName>
</protein>
<dbReference type="InterPro" id="IPR000086">
    <property type="entry name" value="NUDIX_hydrolase_dom"/>
</dbReference>
<proteinExistence type="predicted"/>
<feature type="domain" description="Nudix hydrolase" evidence="3">
    <location>
        <begin position="2"/>
        <end position="132"/>
    </location>
</feature>
<organism evidence="4 5">
    <name type="scientific">Propionibacterium ruminifibrarum</name>
    <dbReference type="NCBI Taxonomy" id="1962131"/>
    <lineage>
        <taxon>Bacteria</taxon>
        <taxon>Bacillati</taxon>
        <taxon>Actinomycetota</taxon>
        <taxon>Actinomycetes</taxon>
        <taxon>Propionibacteriales</taxon>
        <taxon>Propionibacteriaceae</taxon>
        <taxon>Propionibacterium</taxon>
    </lineage>
</organism>
<name>A0A375I1W7_9ACTN</name>